<dbReference type="Proteomes" id="UP001058271">
    <property type="component" value="Chromosome"/>
</dbReference>
<organism evidence="1 2">
    <name type="scientific">Dactylosporangium roseum</name>
    <dbReference type="NCBI Taxonomy" id="47989"/>
    <lineage>
        <taxon>Bacteria</taxon>
        <taxon>Bacillati</taxon>
        <taxon>Actinomycetota</taxon>
        <taxon>Actinomycetes</taxon>
        <taxon>Micromonosporales</taxon>
        <taxon>Micromonosporaceae</taxon>
        <taxon>Dactylosporangium</taxon>
    </lineage>
</organism>
<evidence type="ECO:0000313" key="1">
    <source>
        <dbReference type="EMBL" id="UWZ34311.1"/>
    </source>
</evidence>
<protein>
    <submittedName>
        <fullName evidence="1">Uncharacterized protein</fullName>
    </submittedName>
</protein>
<evidence type="ECO:0000313" key="2">
    <source>
        <dbReference type="Proteomes" id="UP001058271"/>
    </source>
</evidence>
<dbReference type="RefSeq" id="WP_260723614.1">
    <property type="nucleotide sequence ID" value="NZ_BAAABS010000025.1"/>
</dbReference>
<dbReference type="EMBL" id="CP073721">
    <property type="protein sequence ID" value="UWZ34311.1"/>
    <property type="molecule type" value="Genomic_DNA"/>
</dbReference>
<name>A0ABY5YX26_9ACTN</name>
<accession>A0ABY5YX26</accession>
<reference evidence="1" key="1">
    <citation type="submission" date="2021-04" db="EMBL/GenBank/DDBJ databases">
        <title>Biosynthetic gene clusters of Dactylosporangioum roseum.</title>
        <authorList>
            <person name="Hartkoorn R.C."/>
            <person name="Beaudoing E."/>
            <person name="Hot D."/>
            <person name="Moureu S."/>
        </authorList>
    </citation>
    <scope>NUCLEOTIDE SEQUENCE</scope>
    <source>
        <strain evidence="1">NRRL B-16295</strain>
    </source>
</reference>
<gene>
    <name evidence="1" type="ORF">Drose_24090</name>
</gene>
<keyword evidence="2" id="KW-1185">Reference proteome</keyword>
<sequence>MAEHRSPPPDAHRVPGATFTFAGWTTPLRHSSEPLEHHAVWGAVAMAYAEPACGLRGNHVDVEVATMPFVRR</sequence>
<proteinExistence type="predicted"/>